<proteinExistence type="predicted"/>
<accession>A0A0T9Q6U2</accession>
<dbReference type="Proteomes" id="UP000045840">
    <property type="component" value="Unassembled WGS sequence"/>
</dbReference>
<protein>
    <submittedName>
        <fullName evidence="1">Uncharacterized protein</fullName>
    </submittedName>
</protein>
<dbReference type="Proteomes" id="UP000044625">
    <property type="component" value="Unassembled WGS sequence"/>
</dbReference>
<organism evidence="1 4">
    <name type="scientific">Yersinia pekkanenii</name>
    <dbReference type="NCBI Taxonomy" id="1288385"/>
    <lineage>
        <taxon>Bacteria</taxon>
        <taxon>Pseudomonadati</taxon>
        <taxon>Pseudomonadota</taxon>
        <taxon>Gammaproteobacteria</taxon>
        <taxon>Enterobacterales</taxon>
        <taxon>Yersiniaceae</taxon>
        <taxon>Yersinia</taxon>
    </lineage>
</organism>
<evidence type="ECO:0000313" key="2">
    <source>
        <dbReference type="EMBL" id="CRY65101.1"/>
    </source>
</evidence>
<reference evidence="2 3" key="2">
    <citation type="submission" date="2015-03" db="EMBL/GenBank/DDBJ databases">
        <authorList>
            <consortium name="Pathogen Informatics"/>
            <person name="Murphy D."/>
        </authorList>
    </citation>
    <scope>NUCLEOTIDE SEQUENCE [LARGE SCALE GENOMIC DNA]</scope>
    <source>
        <strain evidence="2">Type strain: CIP110230</strain>
        <strain evidence="3">type strain: CIP110230</strain>
    </source>
</reference>
<reference evidence="1" key="3">
    <citation type="submission" date="2015-03" db="EMBL/GenBank/DDBJ databases">
        <authorList>
            <person name="Murphy D."/>
        </authorList>
    </citation>
    <scope>NUCLEOTIDE SEQUENCE [LARGE SCALE GENOMIC DNA]</scope>
    <source>
        <strain evidence="1">A125KOH2</strain>
    </source>
</reference>
<evidence type="ECO:0000313" key="4">
    <source>
        <dbReference type="Proteomes" id="UP000045840"/>
    </source>
</evidence>
<dbReference type="AlphaFoldDB" id="A0A0T9Q6U2"/>
<evidence type="ECO:0000313" key="1">
    <source>
        <dbReference type="EMBL" id="CNH98673.1"/>
    </source>
</evidence>
<dbReference type="EMBL" id="CQAZ01000023">
    <property type="protein sequence ID" value="CNH98673.1"/>
    <property type="molecule type" value="Genomic_DNA"/>
</dbReference>
<evidence type="ECO:0000313" key="3">
    <source>
        <dbReference type="Proteomes" id="UP000044625"/>
    </source>
</evidence>
<gene>
    <name evidence="1" type="ORF">ERS008529_02724</name>
    <name evidence="2" type="ORF">ERS137968_01083</name>
</gene>
<name>A0A0T9Q6U2_9GAMM</name>
<reference evidence="4" key="1">
    <citation type="submission" date="2015-03" db="EMBL/GenBank/DDBJ databases">
        <authorList>
            <consortium name="Pathogen Informatics"/>
        </authorList>
    </citation>
    <scope>NUCLEOTIDE SEQUENCE [LARGE SCALE GENOMIC DNA]</scope>
    <source>
        <strain evidence="4">A125KOH2</strain>
    </source>
</reference>
<keyword evidence="3" id="KW-1185">Reference proteome</keyword>
<sequence length="41" mass="4629">MTDAVFSNHFPREHPVTEKIDKNLSLAGGYQLIGVNNFVRI</sequence>
<dbReference type="EMBL" id="CWJL01000004">
    <property type="protein sequence ID" value="CRY65101.1"/>
    <property type="molecule type" value="Genomic_DNA"/>
</dbReference>